<evidence type="ECO:0000259" key="1">
    <source>
        <dbReference type="Pfam" id="PF01261"/>
    </source>
</evidence>
<dbReference type="InterPro" id="IPR013022">
    <property type="entry name" value="Xyl_isomerase-like_TIM-brl"/>
</dbReference>
<protein>
    <submittedName>
        <fullName evidence="2">Sugar phosphate isomerase/epimerase</fullName>
    </submittedName>
</protein>
<organism evidence="2 3">
    <name type="scientific">Paenibacillus thalictri</name>
    <dbReference type="NCBI Taxonomy" id="2527873"/>
    <lineage>
        <taxon>Bacteria</taxon>
        <taxon>Bacillati</taxon>
        <taxon>Bacillota</taxon>
        <taxon>Bacilli</taxon>
        <taxon>Bacillales</taxon>
        <taxon>Paenibacillaceae</taxon>
        <taxon>Paenibacillus</taxon>
    </lineage>
</organism>
<dbReference type="EMBL" id="SIRE01000024">
    <property type="protein sequence ID" value="TBL72383.1"/>
    <property type="molecule type" value="Genomic_DNA"/>
</dbReference>
<dbReference type="InterPro" id="IPR036237">
    <property type="entry name" value="Xyl_isomerase-like_sf"/>
</dbReference>
<comment type="caution">
    <text evidence="2">The sequence shown here is derived from an EMBL/GenBank/DDBJ whole genome shotgun (WGS) entry which is preliminary data.</text>
</comment>
<dbReference type="RefSeq" id="WP_131016950.1">
    <property type="nucleotide sequence ID" value="NZ_SIRE01000024.1"/>
</dbReference>
<dbReference type="Proteomes" id="UP000293142">
    <property type="component" value="Unassembled WGS sequence"/>
</dbReference>
<keyword evidence="2" id="KW-0413">Isomerase</keyword>
<dbReference type="Pfam" id="PF01261">
    <property type="entry name" value="AP_endonuc_2"/>
    <property type="match status" value="1"/>
</dbReference>
<dbReference type="PANTHER" id="PTHR12110">
    <property type="entry name" value="HYDROXYPYRUVATE ISOMERASE"/>
    <property type="match status" value="1"/>
</dbReference>
<name>A0A4Q9DHK3_9BACL</name>
<dbReference type="GO" id="GO:0016853">
    <property type="term" value="F:isomerase activity"/>
    <property type="evidence" value="ECO:0007669"/>
    <property type="project" value="UniProtKB-KW"/>
</dbReference>
<dbReference type="SUPFAM" id="SSF51658">
    <property type="entry name" value="Xylose isomerase-like"/>
    <property type="match status" value="1"/>
</dbReference>
<evidence type="ECO:0000313" key="2">
    <source>
        <dbReference type="EMBL" id="TBL72383.1"/>
    </source>
</evidence>
<dbReference type="InterPro" id="IPR050312">
    <property type="entry name" value="IolE/XylAMocC-like"/>
</dbReference>
<sequence>MWHPALSTWSLHRNLGPLRWTQWDEETKTHIVAEQFQPQLMELTELPAAAGQLGYRYLEICHFHFPSLDPTYLQTLKTAFTEAGSVFRTLLLDYGDITSADETRRSADLAFIKQWIDIAAMSGAERIRVIAGEAGPEDLESLQLSLSTYRELLQYGHERGVGVIMENFKPLTSTLSNCLSLLQAFSGDLETIIDFGNMRPVEKYDAIRQMAPYAVSIHAKPQYDENGIPNEAELVRCLEALHASHYAGPISIIYDGPGDMWEGIERVRSIIDRYTA</sequence>
<dbReference type="OrthoDB" id="9794305at2"/>
<evidence type="ECO:0000313" key="3">
    <source>
        <dbReference type="Proteomes" id="UP000293142"/>
    </source>
</evidence>
<dbReference type="Gene3D" id="3.20.20.150">
    <property type="entry name" value="Divalent-metal-dependent TIM barrel enzymes"/>
    <property type="match status" value="1"/>
</dbReference>
<gene>
    <name evidence="2" type="ORF">EYB31_28770</name>
</gene>
<keyword evidence="3" id="KW-1185">Reference proteome</keyword>
<reference evidence="2 3" key="1">
    <citation type="submission" date="2019-02" db="EMBL/GenBank/DDBJ databases">
        <title>Paenibacillus sp. nov., isolated from surface-sterilized tissue of Thalictrum simplex L.</title>
        <authorList>
            <person name="Tuo L."/>
        </authorList>
    </citation>
    <scope>NUCLEOTIDE SEQUENCE [LARGE SCALE GENOMIC DNA]</scope>
    <source>
        <strain evidence="2 3">N2SHLJ1</strain>
    </source>
</reference>
<proteinExistence type="predicted"/>
<dbReference type="AlphaFoldDB" id="A0A4Q9DHK3"/>
<accession>A0A4Q9DHK3</accession>
<feature type="domain" description="Xylose isomerase-like TIM barrel" evidence="1">
    <location>
        <begin position="48"/>
        <end position="264"/>
    </location>
</feature>
<dbReference type="PANTHER" id="PTHR12110:SF53">
    <property type="entry name" value="BLR5974 PROTEIN"/>
    <property type="match status" value="1"/>
</dbReference>